<feature type="region of interest" description="Disordered" evidence="1">
    <location>
        <begin position="23"/>
        <end position="44"/>
    </location>
</feature>
<organism evidence="2 3">
    <name type="scientific">Postia placenta MAD-698-R-SB12</name>
    <dbReference type="NCBI Taxonomy" id="670580"/>
    <lineage>
        <taxon>Eukaryota</taxon>
        <taxon>Fungi</taxon>
        <taxon>Dikarya</taxon>
        <taxon>Basidiomycota</taxon>
        <taxon>Agaricomycotina</taxon>
        <taxon>Agaricomycetes</taxon>
        <taxon>Polyporales</taxon>
        <taxon>Adustoporiaceae</taxon>
        <taxon>Rhodonia</taxon>
    </lineage>
</organism>
<proteinExistence type="predicted"/>
<dbReference type="RefSeq" id="XP_024340168.1">
    <property type="nucleotide sequence ID" value="XM_024480637.1"/>
</dbReference>
<dbReference type="Proteomes" id="UP000194127">
    <property type="component" value="Unassembled WGS sequence"/>
</dbReference>
<evidence type="ECO:0000313" key="2">
    <source>
        <dbReference type="EMBL" id="OSX63374.1"/>
    </source>
</evidence>
<reference evidence="2 3" key="1">
    <citation type="submission" date="2017-04" db="EMBL/GenBank/DDBJ databases">
        <title>Genome Sequence of the Model Brown-Rot Fungus Postia placenta SB12.</title>
        <authorList>
            <consortium name="DOE Joint Genome Institute"/>
            <person name="Gaskell J."/>
            <person name="Kersten P."/>
            <person name="Larrondo L.F."/>
            <person name="Canessa P."/>
            <person name="Martinez D."/>
            <person name="Hibbett D."/>
            <person name="Schmoll M."/>
            <person name="Kubicek C.P."/>
            <person name="Martinez A.T."/>
            <person name="Yadav J."/>
            <person name="Master E."/>
            <person name="Magnuson J.K."/>
            <person name="James T."/>
            <person name="Yaver D."/>
            <person name="Berka R."/>
            <person name="Labutti K."/>
            <person name="Lipzen A."/>
            <person name="Aerts A."/>
            <person name="Barry K."/>
            <person name="Henrissat B."/>
            <person name="Blanchette R."/>
            <person name="Grigoriev I."/>
            <person name="Cullen D."/>
        </authorList>
    </citation>
    <scope>NUCLEOTIDE SEQUENCE [LARGE SCALE GENOMIC DNA]</scope>
    <source>
        <strain evidence="2 3">MAD-698-R-SB12</strain>
    </source>
</reference>
<gene>
    <name evidence="2" type="ORF">POSPLADRAFT_1055438</name>
</gene>
<evidence type="ECO:0000256" key="1">
    <source>
        <dbReference type="SAM" id="MobiDB-lite"/>
    </source>
</evidence>
<evidence type="ECO:0000313" key="3">
    <source>
        <dbReference type="Proteomes" id="UP000194127"/>
    </source>
</evidence>
<accession>A0A1X6N446</accession>
<dbReference type="AlphaFoldDB" id="A0A1X6N446"/>
<protein>
    <submittedName>
        <fullName evidence="2">Uncharacterized protein</fullName>
    </submittedName>
</protein>
<sequence length="136" mass="14641">MASAWDDLPALGEHTLHALALSSETRPCEANPSAATPGSAKLTHDVRRREVTPAKGCPSALGTALPPICVLIVPRPGHTHMIGAARMFSHTLSPSQPWRRSRIEPVFLMALPGAHTYPSARLFACRHHVRAFSVIA</sequence>
<dbReference type="EMBL" id="KZ110595">
    <property type="protein sequence ID" value="OSX63374.1"/>
    <property type="molecule type" value="Genomic_DNA"/>
</dbReference>
<dbReference type="GeneID" id="36325587"/>
<keyword evidence="3" id="KW-1185">Reference proteome</keyword>
<name>A0A1X6N446_9APHY</name>